<feature type="region of interest" description="Disordered" evidence="1">
    <location>
        <begin position="201"/>
        <end position="234"/>
    </location>
</feature>
<dbReference type="AlphaFoldDB" id="A0A655DKU3"/>
<evidence type="ECO:0000313" key="4">
    <source>
        <dbReference type="Proteomes" id="UP000039541"/>
    </source>
</evidence>
<sequence length="403" mass="45756">MAIQQLTSRAEVADVGHAGTDEHFVDLLALHVRQQTRVVRIVRRTQDWLFDIRQIDVDHRRVLCVSIGFQQLRIRQPFFHALDTAFQRTTVAVAFRNHPLQQDDVGGQVFNDRLFVQLDGTTGSGTLGRSIGQLKRLLDFQIRQTFDFQDAAREDVFLAFLLNGQQALFDGVQRDGMDQIAQGDARLHFAFEAHQHGFRHIQRHHAGRGGKRHQTRTRRERDTNRETGMGVTAGTDGIRQQHTVQPGVDHAIARTQRDTATVHNEVWQRVVRGDVNRLRIGCGVTERLHDQIGGESQTGQVFQLIAGHRASSILRTDGGHFRFAVRARTNAFHAAGATDHFLRQREATAAFRHVFCLTENIRVRQTQRFTRFGGQATADNQRDTTTGTHFVDQHVGFQFEGCQ</sequence>
<proteinExistence type="predicted"/>
<dbReference type="Proteomes" id="UP000039541">
    <property type="component" value="Unassembled WGS sequence"/>
</dbReference>
<evidence type="ECO:0000313" key="5">
    <source>
        <dbReference type="Proteomes" id="UP000042394"/>
    </source>
</evidence>
<evidence type="ECO:0000313" key="3">
    <source>
        <dbReference type="EMBL" id="CNU72241.1"/>
    </source>
</evidence>
<feature type="compositionally biased region" description="Basic residues" evidence="1">
    <location>
        <begin position="201"/>
        <end position="216"/>
    </location>
</feature>
<gene>
    <name evidence="2" type="ORF">ERS008202_02403</name>
    <name evidence="3" type="ORF">ERS008207_03329</name>
</gene>
<reference evidence="4 5" key="1">
    <citation type="submission" date="2015-03" db="EMBL/GenBank/DDBJ databases">
        <authorList>
            <consortium name="Pathogen Informatics"/>
        </authorList>
    </citation>
    <scope>NUCLEOTIDE SEQUENCE [LARGE SCALE GENOMIC DNA]</scope>
    <source>
        <strain evidence="2 4">3476</strain>
        <strain evidence="3 5">D4891</strain>
    </source>
</reference>
<name>A0A655DKU3_SALET</name>
<dbReference type="Proteomes" id="UP000042394">
    <property type="component" value="Unassembled WGS sequence"/>
</dbReference>
<evidence type="ECO:0000313" key="2">
    <source>
        <dbReference type="EMBL" id="CNU29713.1"/>
    </source>
</evidence>
<dbReference type="EMBL" id="CQPD01000036">
    <property type="protein sequence ID" value="CNU72241.1"/>
    <property type="molecule type" value="Genomic_DNA"/>
</dbReference>
<accession>A0A655DKU3</accession>
<protein>
    <submittedName>
        <fullName evidence="3">Uncharacterized protein</fullName>
    </submittedName>
</protein>
<organism evidence="3 5">
    <name type="scientific">Salmonella enterica subsp. enterica serovar Bovismorbificans</name>
    <dbReference type="NCBI Taxonomy" id="58097"/>
    <lineage>
        <taxon>Bacteria</taxon>
        <taxon>Pseudomonadati</taxon>
        <taxon>Pseudomonadota</taxon>
        <taxon>Gammaproteobacteria</taxon>
        <taxon>Enterobacterales</taxon>
        <taxon>Enterobacteriaceae</taxon>
        <taxon>Salmonella</taxon>
    </lineage>
</organism>
<dbReference type="EMBL" id="CQPC01000029">
    <property type="protein sequence ID" value="CNU29713.1"/>
    <property type="molecule type" value="Genomic_DNA"/>
</dbReference>
<evidence type="ECO:0000256" key="1">
    <source>
        <dbReference type="SAM" id="MobiDB-lite"/>
    </source>
</evidence>